<feature type="domain" description="Pectinesterase catalytic" evidence="13">
    <location>
        <begin position="351"/>
        <end position="621"/>
    </location>
</feature>
<dbReference type="GO" id="GO:0030599">
    <property type="term" value="F:pectinesterase activity"/>
    <property type="evidence" value="ECO:0007669"/>
    <property type="project" value="UniProtKB-UniRule"/>
</dbReference>
<evidence type="ECO:0000256" key="7">
    <source>
        <dbReference type="ARBA" id="ARBA00023085"/>
    </source>
</evidence>
<keyword evidence="7 12" id="KW-0063">Aspartyl esterase</keyword>
<evidence type="ECO:0000256" key="1">
    <source>
        <dbReference type="ARBA" id="ARBA00004191"/>
    </source>
</evidence>
<evidence type="ECO:0000313" key="15">
    <source>
        <dbReference type="Proteomes" id="UP000187406"/>
    </source>
</evidence>
<dbReference type="InterPro" id="IPR033131">
    <property type="entry name" value="Pectinesterase_Asp_AS"/>
</dbReference>
<feature type="chain" id="PRO_5011824227" description="Pectinesterase" evidence="12">
    <location>
        <begin position="24"/>
        <end position="650"/>
    </location>
</feature>
<feature type="domain" description="Pectinesterase catalytic" evidence="13">
    <location>
        <begin position="40"/>
        <end position="329"/>
    </location>
</feature>
<evidence type="ECO:0000259" key="13">
    <source>
        <dbReference type="Pfam" id="PF01095"/>
    </source>
</evidence>
<feature type="signal peptide" evidence="12">
    <location>
        <begin position="1"/>
        <end position="23"/>
    </location>
</feature>
<dbReference type="SUPFAM" id="SSF51126">
    <property type="entry name" value="Pectin lyase-like"/>
    <property type="match status" value="2"/>
</dbReference>
<dbReference type="InterPro" id="IPR012334">
    <property type="entry name" value="Pectin_lyas_fold"/>
</dbReference>
<dbReference type="GO" id="GO:0045490">
    <property type="term" value="P:pectin catabolic process"/>
    <property type="evidence" value="ECO:0007669"/>
    <property type="project" value="UniProtKB-UniRule"/>
</dbReference>
<dbReference type="EMBL" id="BDDD01002783">
    <property type="protein sequence ID" value="GAV83057.1"/>
    <property type="molecule type" value="Genomic_DNA"/>
</dbReference>
<gene>
    <name evidence="14" type="ORF">CFOL_v3_26508</name>
</gene>
<keyword evidence="5" id="KW-0134">Cell wall</keyword>
<proteinExistence type="inferred from homology"/>
<dbReference type="STRING" id="3775.A0A1Q3CS46"/>
<dbReference type="InterPro" id="IPR000070">
    <property type="entry name" value="Pectinesterase_cat"/>
</dbReference>
<evidence type="ECO:0000256" key="4">
    <source>
        <dbReference type="ARBA" id="ARBA00013229"/>
    </source>
</evidence>
<dbReference type="InterPro" id="IPR011050">
    <property type="entry name" value="Pectin_lyase_fold/virulence"/>
</dbReference>
<evidence type="ECO:0000256" key="5">
    <source>
        <dbReference type="ARBA" id="ARBA00022512"/>
    </source>
</evidence>
<dbReference type="InParanoid" id="A0A1Q3CS46"/>
<evidence type="ECO:0000256" key="9">
    <source>
        <dbReference type="ARBA" id="ARBA00047928"/>
    </source>
</evidence>
<comment type="catalytic activity">
    <reaction evidence="9 12">
        <text>[(1-&gt;4)-alpha-D-galacturonosyl methyl ester](n) + n H2O = [(1-&gt;4)-alpha-D-galacturonosyl](n) + n methanol + n H(+)</text>
        <dbReference type="Rhea" id="RHEA:22380"/>
        <dbReference type="Rhea" id="RHEA-COMP:14570"/>
        <dbReference type="Rhea" id="RHEA-COMP:14573"/>
        <dbReference type="ChEBI" id="CHEBI:15377"/>
        <dbReference type="ChEBI" id="CHEBI:15378"/>
        <dbReference type="ChEBI" id="CHEBI:17790"/>
        <dbReference type="ChEBI" id="CHEBI:140522"/>
        <dbReference type="ChEBI" id="CHEBI:140523"/>
        <dbReference type="EC" id="3.1.1.11"/>
    </reaction>
</comment>
<evidence type="ECO:0000256" key="10">
    <source>
        <dbReference type="ARBA" id="ARBA00057335"/>
    </source>
</evidence>
<dbReference type="Gene3D" id="2.160.20.10">
    <property type="entry name" value="Single-stranded right-handed beta-helix, Pectin lyase-like"/>
    <property type="match status" value="2"/>
</dbReference>
<keyword evidence="6 12" id="KW-0378">Hydrolase</keyword>
<feature type="active site" evidence="11">
    <location>
        <position position="191"/>
    </location>
</feature>
<evidence type="ECO:0000256" key="6">
    <source>
        <dbReference type="ARBA" id="ARBA00022801"/>
    </source>
</evidence>
<dbReference type="AlphaFoldDB" id="A0A1Q3CS46"/>
<dbReference type="FunFam" id="2.160.20.10:FF:000013">
    <property type="entry name" value="Pectinesterase"/>
    <property type="match status" value="2"/>
</dbReference>
<accession>A0A1Q3CS46</accession>
<evidence type="ECO:0000256" key="11">
    <source>
        <dbReference type="PROSITE-ProRule" id="PRU10040"/>
    </source>
</evidence>
<comment type="similarity">
    <text evidence="3">Belongs to the pectinesterase family.</text>
</comment>
<dbReference type="Proteomes" id="UP000187406">
    <property type="component" value="Unassembled WGS sequence"/>
</dbReference>
<dbReference type="PROSITE" id="PS00503">
    <property type="entry name" value="PECTINESTERASE_2"/>
    <property type="match status" value="1"/>
</dbReference>
<reference evidence="15" key="1">
    <citation type="submission" date="2016-04" db="EMBL/GenBank/DDBJ databases">
        <title>Cephalotus genome sequencing.</title>
        <authorList>
            <person name="Fukushima K."/>
            <person name="Hasebe M."/>
            <person name="Fang X."/>
        </authorList>
    </citation>
    <scope>NUCLEOTIDE SEQUENCE [LARGE SCALE GENOMIC DNA]</scope>
    <source>
        <strain evidence="15">cv. St1</strain>
    </source>
</reference>
<comment type="function">
    <text evidence="10">Acts in the modification of cell walls via demethylesterification of cell wall pectin.</text>
</comment>
<evidence type="ECO:0000313" key="14">
    <source>
        <dbReference type="EMBL" id="GAV83057.1"/>
    </source>
</evidence>
<keyword evidence="15" id="KW-1185">Reference proteome</keyword>
<evidence type="ECO:0000256" key="3">
    <source>
        <dbReference type="ARBA" id="ARBA00008891"/>
    </source>
</evidence>
<comment type="pathway">
    <text evidence="2 12">Glycan metabolism; pectin degradation; 2-dehydro-3-deoxy-D-gluconate from pectin: step 1/5.</text>
</comment>
<dbReference type="EC" id="3.1.1.11" evidence="4 12"/>
<dbReference type="PANTHER" id="PTHR31321:SF134">
    <property type="entry name" value="PECTINESTERASE"/>
    <property type="match status" value="1"/>
</dbReference>
<evidence type="ECO:0000256" key="8">
    <source>
        <dbReference type="ARBA" id="ARBA00023180"/>
    </source>
</evidence>
<sequence length="650" mass="72757">MEYLESFSPNFILLFLWVCVCRALVCEVNESDEYKVAYTITVDMNGTGNFTRIQQAIDSIPENNTKWIRIYILAGVYGEKVEINITKPCIFLEGAGSNVTTIEWGDHAETDTSATFTSNPDNIIAKGIKFKNTYNVPISLDQQNYTPALAARVYGDKSAFYDCCFVGFQDTLWDVMGRHYFKDCYIEGAVDFIFGAGQSIYESCEINVNIERIDPEANYGYITSQGRDSVDDRSGFVLKNCNITGTGKAKAYIGRPWRPYSTVIVADSYISDVVIPAGWDAGNCTVDTITYVEANNAGLGADKSGRVPWLKNLSDVQLNQFLSFSYIDDDGWIVLGCELNGSDEYEVAYTITVDVNGTGNFTRIQQAIDSIPEYNNKWIRIHISAGYYWEKVVIDYTKPCIFLKGAGSQKTVVDWDDHGEMNTSATFTSYPDKIVAKGISFVNSYKVPYSLNYTNYSPALAASIYGDKSAFYYCDFVGMQDTLWDAAGRHYFYKCYIEGAVDFIVGAAQSIYERCAINLNIGRNAPQYDIGYITAQGRNSPNDPGGFVFKYCTISGTGKAYLGRAWRPYSRVIVYESYLSNVVIPAGWDAWNFTNEDQDIEYLEYGNTGPGANTSGRVSWLKHLPPSQLNRLVNISYVDQEGWIANLPKN</sequence>
<evidence type="ECO:0000256" key="2">
    <source>
        <dbReference type="ARBA" id="ARBA00005184"/>
    </source>
</evidence>
<keyword evidence="12" id="KW-0732">Signal</keyword>
<keyword evidence="5" id="KW-0964">Secreted</keyword>
<dbReference type="UniPathway" id="UPA00545">
    <property type="reaction ID" value="UER00823"/>
</dbReference>
<keyword evidence="8" id="KW-0325">Glycoprotein</keyword>
<name>A0A1Q3CS46_CEPFO</name>
<comment type="caution">
    <text evidence="14">The sequence shown here is derived from an EMBL/GenBank/DDBJ whole genome shotgun (WGS) entry which is preliminary data.</text>
</comment>
<dbReference type="OrthoDB" id="2019149at2759"/>
<dbReference type="PANTHER" id="PTHR31321">
    <property type="entry name" value="ACYL-COA THIOESTER HYDROLASE YBHC-RELATED"/>
    <property type="match status" value="1"/>
</dbReference>
<evidence type="ECO:0000256" key="12">
    <source>
        <dbReference type="RuleBase" id="RU000589"/>
    </source>
</evidence>
<dbReference type="GO" id="GO:0042545">
    <property type="term" value="P:cell wall modification"/>
    <property type="evidence" value="ECO:0007669"/>
    <property type="project" value="UniProtKB-UniRule"/>
</dbReference>
<organism evidence="14 15">
    <name type="scientific">Cephalotus follicularis</name>
    <name type="common">Albany pitcher plant</name>
    <dbReference type="NCBI Taxonomy" id="3775"/>
    <lineage>
        <taxon>Eukaryota</taxon>
        <taxon>Viridiplantae</taxon>
        <taxon>Streptophyta</taxon>
        <taxon>Embryophyta</taxon>
        <taxon>Tracheophyta</taxon>
        <taxon>Spermatophyta</taxon>
        <taxon>Magnoliopsida</taxon>
        <taxon>eudicotyledons</taxon>
        <taxon>Gunneridae</taxon>
        <taxon>Pentapetalae</taxon>
        <taxon>rosids</taxon>
        <taxon>fabids</taxon>
        <taxon>Oxalidales</taxon>
        <taxon>Cephalotaceae</taxon>
        <taxon>Cephalotus</taxon>
    </lineage>
</organism>
<protein>
    <recommendedName>
        <fullName evidence="4 12">Pectinesterase</fullName>
        <ecNumber evidence="4 12">3.1.1.11</ecNumber>
    </recommendedName>
</protein>
<comment type="subcellular location">
    <subcellularLocation>
        <location evidence="1">Secreted</location>
        <location evidence="1">Cell wall</location>
    </subcellularLocation>
</comment>
<dbReference type="Pfam" id="PF01095">
    <property type="entry name" value="Pectinesterase"/>
    <property type="match status" value="2"/>
</dbReference>